<dbReference type="AlphaFoldDB" id="A0A0P4VUG2"/>
<dbReference type="InterPro" id="IPR036397">
    <property type="entry name" value="RNaseH_sf"/>
</dbReference>
<feature type="domain" description="Tc1-like transposase DDE" evidence="1">
    <location>
        <begin position="25"/>
        <end position="77"/>
    </location>
</feature>
<dbReference type="GO" id="GO:0003676">
    <property type="term" value="F:nucleic acid binding"/>
    <property type="evidence" value="ECO:0007669"/>
    <property type="project" value="InterPro"/>
</dbReference>
<proteinExistence type="predicted"/>
<evidence type="ECO:0000313" key="2">
    <source>
        <dbReference type="EMBL" id="JAI59463.1"/>
    </source>
</evidence>
<dbReference type="Gene3D" id="3.30.420.10">
    <property type="entry name" value="Ribonuclease H-like superfamily/Ribonuclease H"/>
    <property type="match status" value="1"/>
</dbReference>
<sequence>MMTGEWYMQVLEDHIVLFYELHGCNMFMHDGAPCHRAKKVMQCLKNHNIRVLDWSRNSPDLNFTENCWSYMKNCLTDCSTSSIQCLTRNKKKVVVLQYGQRILQESC</sequence>
<name>A0A0P4VUG2_SCYOL</name>
<accession>A0A0P4VUG2</accession>
<dbReference type="Pfam" id="PF13358">
    <property type="entry name" value="DDE_3"/>
    <property type="match status" value="1"/>
</dbReference>
<evidence type="ECO:0000259" key="1">
    <source>
        <dbReference type="Pfam" id="PF13358"/>
    </source>
</evidence>
<dbReference type="InterPro" id="IPR038717">
    <property type="entry name" value="Tc1-like_DDE_dom"/>
</dbReference>
<reference evidence="2" key="1">
    <citation type="submission" date="2015-09" db="EMBL/GenBank/DDBJ databases">
        <title>Scylla olivacea transcriptome.</title>
        <authorList>
            <person name="Ikhwanuddin M."/>
        </authorList>
    </citation>
    <scope>NUCLEOTIDE SEQUENCE</scope>
</reference>
<protein>
    <recommendedName>
        <fullName evidence="1">Tc1-like transposase DDE domain-containing protein</fullName>
    </recommendedName>
</protein>
<organism evidence="2">
    <name type="scientific">Scylla olivacea</name>
    <name type="common">Orange mud crab</name>
    <name type="synonym">Cancer olivacea</name>
    <dbReference type="NCBI Taxonomy" id="85551"/>
    <lineage>
        <taxon>Eukaryota</taxon>
        <taxon>Metazoa</taxon>
        <taxon>Ecdysozoa</taxon>
        <taxon>Arthropoda</taxon>
        <taxon>Crustacea</taxon>
        <taxon>Multicrustacea</taxon>
        <taxon>Malacostraca</taxon>
        <taxon>Eumalacostraca</taxon>
        <taxon>Eucarida</taxon>
        <taxon>Decapoda</taxon>
        <taxon>Pleocyemata</taxon>
        <taxon>Brachyura</taxon>
        <taxon>Eubrachyura</taxon>
        <taxon>Portunoidea</taxon>
        <taxon>Portunidae</taxon>
        <taxon>Portuninae</taxon>
        <taxon>Scylla</taxon>
    </lineage>
</organism>
<dbReference type="EMBL" id="GDRN01095771">
    <property type="protein sequence ID" value="JAI59463.1"/>
    <property type="molecule type" value="Transcribed_RNA"/>
</dbReference>